<keyword evidence="5" id="KW-0805">Transcription regulation</keyword>
<dbReference type="InterPro" id="IPR031658">
    <property type="entry name" value="Cyclin_C_2"/>
</dbReference>
<keyword evidence="8" id="KW-0539">Nucleus</keyword>
<dbReference type="InterPro" id="IPR043198">
    <property type="entry name" value="Cyclin/Ssn8"/>
</dbReference>
<dbReference type="Pfam" id="PF00134">
    <property type="entry name" value="Cyclin_N"/>
    <property type="match status" value="1"/>
</dbReference>
<evidence type="ECO:0000256" key="10">
    <source>
        <dbReference type="SAM" id="MobiDB-lite"/>
    </source>
</evidence>
<dbReference type="CDD" id="cd20513">
    <property type="entry name" value="CYCLIN_CCNC_rpt1"/>
    <property type="match status" value="1"/>
</dbReference>
<dbReference type="GeneID" id="111253939"/>
<dbReference type="OrthoDB" id="10266018at2759"/>
<evidence type="ECO:0000256" key="7">
    <source>
        <dbReference type="ARBA" id="ARBA00023163"/>
    </source>
</evidence>
<evidence type="ECO:0000256" key="5">
    <source>
        <dbReference type="ARBA" id="ARBA00023015"/>
    </source>
</evidence>
<evidence type="ECO:0000313" key="12">
    <source>
        <dbReference type="EnsemblMetazoa" id="XP_022669942"/>
    </source>
</evidence>
<comment type="similarity">
    <text evidence="2">Belongs to the cyclin family. Cyclin C subfamily.</text>
</comment>
<dbReference type="InParanoid" id="A0A7M7KPD6"/>
<evidence type="ECO:0000256" key="2">
    <source>
        <dbReference type="ARBA" id="ARBA00008638"/>
    </source>
</evidence>
<reference evidence="12" key="1">
    <citation type="submission" date="2021-01" db="UniProtKB">
        <authorList>
            <consortium name="EnsemblMetazoa"/>
        </authorList>
    </citation>
    <scope>IDENTIFICATION</scope>
</reference>
<protein>
    <recommendedName>
        <fullName evidence="3">Cyclin-C</fullName>
    </recommendedName>
</protein>
<accession>A0A7M7KPD6</accession>
<evidence type="ECO:0000256" key="6">
    <source>
        <dbReference type="ARBA" id="ARBA00023127"/>
    </source>
</evidence>
<feature type="region of interest" description="Disordered" evidence="10">
    <location>
        <begin position="296"/>
        <end position="362"/>
    </location>
</feature>
<dbReference type="SMART" id="SM00385">
    <property type="entry name" value="CYCLIN"/>
    <property type="match status" value="2"/>
</dbReference>
<dbReference type="CDD" id="cd20514">
    <property type="entry name" value="CYCLIN_CCNC_rpt2"/>
    <property type="match status" value="1"/>
</dbReference>
<keyword evidence="4" id="KW-0678">Repressor</keyword>
<proteinExistence type="inferred from homology"/>
<dbReference type="Pfam" id="PF16899">
    <property type="entry name" value="Cyclin_C_2"/>
    <property type="match status" value="1"/>
</dbReference>
<feature type="domain" description="Cyclin-like" evidence="11">
    <location>
        <begin position="88"/>
        <end position="186"/>
    </location>
</feature>
<name>A0A7M7KPD6_VARDE</name>
<evidence type="ECO:0000256" key="9">
    <source>
        <dbReference type="RuleBase" id="RU000383"/>
    </source>
</evidence>
<dbReference type="GO" id="GO:1990508">
    <property type="term" value="C:CKM complex"/>
    <property type="evidence" value="ECO:0007669"/>
    <property type="project" value="UniProtKB-ARBA"/>
</dbReference>
<dbReference type="Gene3D" id="1.10.472.10">
    <property type="entry name" value="Cyclin-like"/>
    <property type="match status" value="2"/>
</dbReference>
<dbReference type="Proteomes" id="UP000594260">
    <property type="component" value="Unplaced"/>
</dbReference>
<evidence type="ECO:0000256" key="8">
    <source>
        <dbReference type="ARBA" id="ARBA00023242"/>
    </source>
</evidence>
<evidence type="ECO:0000256" key="4">
    <source>
        <dbReference type="ARBA" id="ARBA00022491"/>
    </source>
</evidence>
<evidence type="ECO:0000256" key="1">
    <source>
        <dbReference type="ARBA" id="ARBA00004123"/>
    </source>
</evidence>
<feature type="compositionally biased region" description="Low complexity" evidence="10">
    <location>
        <begin position="316"/>
        <end position="362"/>
    </location>
</feature>
<dbReference type="SUPFAM" id="SSF47954">
    <property type="entry name" value="Cyclin-like"/>
    <property type="match status" value="2"/>
</dbReference>
<dbReference type="RefSeq" id="XP_022669942.1">
    <property type="nucleotide sequence ID" value="XM_022814207.1"/>
</dbReference>
<keyword evidence="7" id="KW-0804">Transcription</keyword>
<dbReference type="PANTHER" id="PTHR10026">
    <property type="entry name" value="CYCLIN"/>
    <property type="match status" value="1"/>
</dbReference>
<dbReference type="FunFam" id="1.10.472.10:FF:000017">
    <property type="entry name" value="Putative cyclin-c"/>
    <property type="match status" value="1"/>
</dbReference>
<sequence>MCIVYALKSASQLSEAKHAIVIPNNSFPKLKTSVNYSKNTSAMAGKFWSSSQFQQWLLDRQDLLRERHADLQLLSEEEYSKVMIFFANFIQSLGEQLKVKQQVIATATVYLKRFYVRNSFKCVDPLLLAPTCIFLASKVEEFGVISNSRLISTCQAVVKNKYSHVYATEFPYRINHVLECEFYLLEVMDCCLVLYHAYRPLVQYVADIGQDNELLSTAWKVANDSLRTDVALLYPPHQIAIACLHIACVILGKDYKTWFAELNVDFEKILEITRIILNLYELCKNFDEKKELPQILQKVPKPKTQPSRPPSQGPDGQPASQPPQGVGQQPQQQQQQQQQPQAQQPQQQQQQQQQAQAMQQQQ</sequence>
<evidence type="ECO:0000256" key="3">
    <source>
        <dbReference type="ARBA" id="ARBA00019492"/>
    </source>
</evidence>
<dbReference type="KEGG" id="vde:111253939"/>
<keyword evidence="13" id="KW-1185">Reference proteome</keyword>
<dbReference type="GO" id="GO:0016538">
    <property type="term" value="F:cyclin-dependent protein serine/threonine kinase regulator activity"/>
    <property type="evidence" value="ECO:0007669"/>
    <property type="project" value="InterPro"/>
</dbReference>
<dbReference type="CTD" id="41801"/>
<dbReference type="EnsemblMetazoa" id="XM_022814207">
    <property type="protein sequence ID" value="XP_022669942"/>
    <property type="gene ID" value="LOC111253939"/>
</dbReference>
<dbReference type="InterPro" id="IPR013763">
    <property type="entry name" value="Cyclin-like_dom"/>
</dbReference>
<feature type="domain" description="Cyclin-like" evidence="11">
    <location>
        <begin position="199"/>
        <end position="278"/>
    </location>
</feature>
<dbReference type="InterPro" id="IPR036915">
    <property type="entry name" value="Cyclin-like_sf"/>
</dbReference>
<dbReference type="OMA" id="XEGEQGP"/>
<comment type="subcellular location">
    <subcellularLocation>
        <location evidence="1">Nucleus</location>
    </subcellularLocation>
</comment>
<evidence type="ECO:0000259" key="11">
    <source>
        <dbReference type="SMART" id="SM00385"/>
    </source>
</evidence>
<evidence type="ECO:0000313" key="13">
    <source>
        <dbReference type="Proteomes" id="UP000594260"/>
    </source>
</evidence>
<dbReference type="FunFam" id="1.10.472.10:FF:000015">
    <property type="entry name" value="Putative cyclin-c"/>
    <property type="match status" value="1"/>
</dbReference>
<dbReference type="AlphaFoldDB" id="A0A7M7KPD6"/>
<dbReference type="InterPro" id="IPR006671">
    <property type="entry name" value="Cyclin_N"/>
</dbReference>
<organism evidence="12 13">
    <name type="scientific">Varroa destructor</name>
    <name type="common">Honeybee mite</name>
    <dbReference type="NCBI Taxonomy" id="109461"/>
    <lineage>
        <taxon>Eukaryota</taxon>
        <taxon>Metazoa</taxon>
        <taxon>Ecdysozoa</taxon>
        <taxon>Arthropoda</taxon>
        <taxon>Chelicerata</taxon>
        <taxon>Arachnida</taxon>
        <taxon>Acari</taxon>
        <taxon>Parasitiformes</taxon>
        <taxon>Mesostigmata</taxon>
        <taxon>Gamasina</taxon>
        <taxon>Dermanyssoidea</taxon>
        <taxon>Varroidae</taxon>
        <taxon>Varroa</taxon>
    </lineage>
</organism>
<keyword evidence="6 9" id="KW-0195">Cyclin</keyword>
<dbReference type="FunCoup" id="A0A7M7KPD6">
    <property type="interactions" value="1960"/>
</dbReference>
<dbReference type="GO" id="GO:0006357">
    <property type="term" value="P:regulation of transcription by RNA polymerase II"/>
    <property type="evidence" value="ECO:0007669"/>
    <property type="project" value="InterPro"/>
</dbReference>